<feature type="transmembrane region" description="Helical" evidence="1">
    <location>
        <begin position="145"/>
        <end position="166"/>
    </location>
</feature>
<evidence type="ECO:0000313" key="2">
    <source>
        <dbReference type="EMBL" id="KAF0762253.1"/>
    </source>
</evidence>
<gene>
    <name evidence="2" type="ORF">FWK35_00015064</name>
</gene>
<keyword evidence="1" id="KW-0812">Transmembrane</keyword>
<accession>A0A6G0YWH3</accession>
<feature type="transmembrane region" description="Helical" evidence="1">
    <location>
        <begin position="112"/>
        <end position="133"/>
    </location>
</feature>
<keyword evidence="1" id="KW-1133">Transmembrane helix</keyword>
<proteinExistence type="predicted"/>
<keyword evidence="3" id="KW-1185">Reference proteome</keyword>
<dbReference type="OrthoDB" id="8187586at2759"/>
<comment type="caution">
    <text evidence="2">The sequence shown here is derived from an EMBL/GenBank/DDBJ whole genome shotgun (WGS) entry which is preliminary data.</text>
</comment>
<sequence length="241" mass="26426">QWTPDLLLKEGLNFLCELDTKYIRLCKIVNLIQRNSGGRVPLVPIKSVSRPRGGAVRGVSVAATGTVGNLQQSAREHGQREVAQRVPAGRLAVPDQSRGNIITSSGRIIHDFVRLLFQILGLTSICLIISPYSSRLHTSTGRAGFVYSALSGAVLVDLLIVVSHFLQQKIPKKPCLIVSCWYGLMLAIAAGIIFSDWRALQFALQVRPSKNRMDLMISSAVTATLTSITFFADFVLTFRYG</sequence>
<feature type="transmembrane region" description="Helical" evidence="1">
    <location>
        <begin position="215"/>
        <end position="236"/>
    </location>
</feature>
<feature type="non-terminal residue" evidence="2">
    <location>
        <position position="1"/>
    </location>
</feature>
<name>A0A6G0YWH3_APHCR</name>
<dbReference type="AlphaFoldDB" id="A0A6G0YWH3"/>
<organism evidence="2 3">
    <name type="scientific">Aphis craccivora</name>
    <name type="common">Cowpea aphid</name>
    <dbReference type="NCBI Taxonomy" id="307492"/>
    <lineage>
        <taxon>Eukaryota</taxon>
        <taxon>Metazoa</taxon>
        <taxon>Ecdysozoa</taxon>
        <taxon>Arthropoda</taxon>
        <taxon>Hexapoda</taxon>
        <taxon>Insecta</taxon>
        <taxon>Pterygota</taxon>
        <taxon>Neoptera</taxon>
        <taxon>Paraneoptera</taxon>
        <taxon>Hemiptera</taxon>
        <taxon>Sternorrhyncha</taxon>
        <taxon>Aphidomorpha</taxon>
        <taxon>Aphidoidea</taxon>
        <taxon>Aphididae</taxon>
        <taxon>Aphidini</taxon>
        <taxon>Aphis</taxon>
        <taxon>Aphis</taxon>
    </lineage>
</organism>
<keyword evidence="1" id="KW-0472">Membrane</keyword>
<evidence type="ECO:0000256" key="1">
    <source>
        <dbReference type="SAM" id="Phobius"/>
    </source>
</evidence>
<protein>
    <recommendedName>
        <fullName evidence="4">MARVEL domain-containing protein</fullName>
    </recommendedName>
</protein>
<evidence type="ECO:0008006" key="4">
    <source>
        <dbReference type="Google" id="ProtNLM"/>
    </source>
</evidence>
<dbReference type="EMBL" id="VUJU01002184">
    <property type="protein sequence ID" value="KAF0762253.1"/>
    <property type="molecule type" value="Genomic_DNA"/>
</dbReference>
<reference evidence="2 3" key="1">
    <citation type="submission" date="2019-08" db="EMBL/GenBank/DDBJ databases">
        <title>Whole genome of Aphis craccivora.</title>
        <authorList>
            <person name="Voronova N.V."/>
            <person name="Shulinski R.S."/>
            <person name="Bandarenka Y.V."/>
            <person name="Zhorov D.G."/>
            <person name="Warner D."/>
        </authorList>
    </citation>
    <scope>NUCLEOTIDE SEQUENCE [LARGE SCALE GENOMIC DNA]</scope>
    <source>
        <strain evidence="2">180601</strain>
        <tissue evidence="2">Whole Body</tissue>
    </source>
</reference>
<evidence type="ECO:0000313" key="3">
    <source>
        <dbReference type="Proteomes" id="UP000478052"/>
    </source>
</evidence>
<dbReference type="Proteomes" id="UP000478052">
    <property type="component" value="Unassembled WGS sequence"/>
</dbReference>
<feature type="transmembrane region" description="Helical" evidence="1">
    <location>
        <begin position="175"/>
        <end position="195"/>
    </location>
</feature>